<dbReference type="Gene3D" id="3.30.420.10">
    <property type="entry name" value="Ribonuclease H-like superfamily/Ribonuclease H"/>
    <property type="match status" value="1"/>
</dbReference>
<proteinExistence type="predicted"/>
<evidence type="ECO:0000313" key="2">
    <source>
        <dbReference type="Proteomes" id="UP000324091"/>
    </source>
</evidence>
<organism evidence="1 2">
    <name type="scientific">Takifugu flavidus</name>
    <name type="common">sansaifugu</name>
    <dbReference type="NCBI Taxonomy" id="433684"/>
    <lineage>
        <taxon>Eukaryota</taxon>
        <taxon>Metazoa</taxon>
        <taxon>Chordata</taxon>
        <taxon>Craniata</taxon>
        <taxon>Vertebrata</taxon>
        <taxon>Euteleostomi</taxon>
        <taxon>Actinopterygii</taxon>
        <taxon>Neopterygii</taxon>
        <taxon>Teleostei</taxon>
        <taxon>Neoteleostei</taxon>
        <taxon>Acanthomorphata</taxon>
        <taxon>Eupercaria</taxon>
        <taxon>Tetraodontiformes</taxon>
        <taxon>Tetradontoidea</taxon>
        <taxon>Tetraodontidae</taxon>
        <taxon>Takifugu</taxon>
    </lineage>
</organism>
<dbReference type="InterPro" id="IPR036397">
    <property type="entry name" value="RNaseH_sf"/>
</dbReference>
<comment type="caution">
    <text evidence="1">The sequence shown here is derived from an EMBL/GenBank/DDBJ whole genome shotgun (WGS) entry which is preliminary data.</text>
</comment>
<dbReference type="PANTHER" id="PTHR47331:SF3">
    <property type="match status" value="1"/>
</dbReference>
<reference evidence="1 2" key="1">
    <citation type="submission" date="2019-04" db="EMBL/GenBank/DDBJ databases">
        <title>Chromosome genome assembly for Takifugu flavidus.</title>
        <authorList>
            <person name="Xiao S."/>
        </authorList>
    </citation>
    <scope>NUCLEOTIDE SEQUENCE [LARGE SCALE GENOMIC DNA]</scope>
    <source>
        <strain evidence="1">HTHZ2018</strain>
        <tissue evidence="1">Muscle</tissue>
    </source>
</reference>
<dbReference type="AlphaFoldDB" id="A0A5C6MMV3"/>
<protein>
    <submittedName>
        <fullName evidence="1">Uncharacterized protein</fullName>
    </submittedName>
</protein>
<sequence>MSDISQWKHIPGKLNPADCASRGLNAADFLKGSNWINGPMFLKDLPKNWPNSPVNLAIPPDDSELRRKVLEVHATVVSHHDPTNVLLNYFSTWYKLRRAVAWFLKLESLLTQCALKRKGTLKAVTAGPMTLSVQDLEEAEEAIVKFCQNQGFSQEMASLRNGRNVSRKSSIFKLDPFLDRGILRVGGRLSSMAMPEKQKHPAILPKRHFISELLLRHIHQQAKLCTCRRFISRRGQVSELRSDNGTNLISTKKELREALKRWNMDQIESSLVQKGVKWTFNPPAGAHHGGIWERIIIMVKRVLSSITNQQSLDDEGLVKRGGIHPKQPSLDNRF</sequence>
<dbReference type="EMBL" id="RHFK02000022">
    <property type="protein sequence ID" value="TWW55968.1"/>
    <property type="molecule type" value="Genomic_DNA"/>
</dbReference>
<dbReference type="Proteomes" id="UP000324091">
    <property type="component" value="Chromosome 9"/>
</dbReference>
<dbReference type="PANTHER" id="PTHR47331">
    <property type="entry name" value="PHD-TYPE DOMAIN-CONTAINING PROTEIN"/>
    <property type="match status" value="1"/>
</dbReference>
<gene>
    <name evidence="1" type="ORF">D4764_09G0010180</name>
</gene>
<dbReference type="GO" id="GO:0003676">
    <property type="term" value="F:nucleic acid binding"/>
    <property type="evidence" value="ECO:0007669"/>
    <property type="project" value="InterPro"/>
</dbReference>
<evidence type="ECO:0000313" key="1">
    <source>
        <dbReference type="EMBL" id="TWW55968.1"/>
    </source>
</evidence>
<name>A0A5C6MMV3_9TELE</name>
<accession>A0A5C6MMV3</accession>
<keyword evidence="2" id="KW-1185">Reference proteome</keyword>